<keyword evidence="1" id="KW-1133">Transmembrane helix</keyword>
<feature type="transmembrane region" description="Helical" evidence="1">
    <location>
        <begin position="9"/>
        <end position="28"/>
    </location>
</feature>
<feature type="domain" description="Sensor histidine kinase NatK-like C-terminal" evidence="2">
    <location>
        <begin position="325"/>
        <end position="427"/>
    </location>
</feature>
<dbReference type="SUPFAM" id="SSF55874">
    <property type="entry name" value="ATPase domain of HSP90 chaperone/DNA topoisomerase II/histidine kinase"/>
    <property type="match status" value="1"/>
</dbReference>
<feature type="transmembrane region" description="Helical" evidence="1">
    <location>
        <begin position="34"/>
        <end position="65"/>
    </location>
</feature>
<name>A0A6G8AT24_9ENTE</name>
<feature type="transmembrane region" description="Helical" evidence="1">
    <location>
        <begin position="77"/>
        <end position="95"/>
    </location>
</feature>
<accession>A0A6G8AT24</accession>
<keyword evidence="4" id="KW-1185">Reference proteome</keyword>
<dbReference type="Pfam" id="PF14501">
    <property type="entry name" value="HATPase_c_5"/>
    <property type="match status" value="1"/>
</dbReference>
<sequence>MLMVDIKAFILSLFFSNILLYGIFYFFIERKIKLPLISVMLIITFFGQLVMGNWFDVLIAGTIYLYERYVIKSKKNFLVNTYLFCLLIMLFASLITSNIMSPWVSFQGTKGFDYIFIEMSIMSIIFLFLVVAYQKLKVTSWLKNNNSTLLTMLLLYVYCIALLVVVILKTIEKYSLYINIMLVFVILQTMVITILFVRDRKKKAEEFENLLYKNQLDSLKNYTEQLEKDYQSTRKFKHDYKNMLLSLRINVENQNYGELTSFLNELDDYSEKYFINSAMEVFKDLTYIKDGYLKSIFINKLQLMLNKGINCQFECRDLIDKPMIDLVDLIRILSIFLDNGIEASLETEEKRMAIGLSKTDTGLTIIIANSYCNNQESVSKLMEQGYTSKANHSGLGLTNVQEIKNKYPNLFIQYEKEEQLFTVKIIIDEGVAR</sequence>
<feature type="transmembrane region" description="Helical" evidence="1">
    <location>
        <begin position="174"/>
        <end position="197"/>
    </location>
</feature>
<keyword evidence="1" id="KW-0472">Membrane</keyword>
<feature type="transmembrane region" description="Helical" evidence="1">
    <location>
        <begin position="115"/>
        <end position="136"/>
    </location>
</feature>
<evidence type="ECO:0000256" key="1">
    <source>
        <dbReference type="SAM" id="Phobius"/>
    </source>
</evidence>
<dbReference type="PANTHER" id="PTHR40448">
    <property type="entry name" value="TWO-COMPONENT SENSOR HISTIDINE KINASE"/>
    <property type="match status" value="1"/>
</dbReference>
<dbReference type="KEGG" id="vhy:G7082_05945"/>
<dbReference type="GO" id="GO:0042802">
    <property type="term" value="F:identical protein binding"/>
    <property type="evidence" value="ECO:0007669"/>
    <property type="project" value="TreeGrafter"/>
</dbReference>
<dbReference type="PANTHER" id="PTHR40448:SF1">
    <property type="entry name" value="TWO-COMPONENT SENSOR HISTIDINE KINASE"/>
    <property type="match status" value="1"/>
</dbReference>
<evidence type="ECO:0000313" key="3">
    <source>
        <dbReference type="EMBL" id="QIL48085.1"/>
    </source>
</evidence>
<keyword evidence="1" id="KW-0812">Transmembrane</keyword>
<protein>
    <submittedName>
        <fullName evidence="3">GHKL domain-containing protein</fullName>
    </submittedName>
</protein>
<organism evidence="3 4">
    <name type="scientific">Vagococcus hydrophili</name>
    <dbReference type="NCBI Taxonomy" id="2714947"/>
    <lineage>
        <taxon>Bacteria</taxon>
        <taxon>Bacillati</taxon>
        <taxon>Bacillota</taxon>
        <taxon>Bacilli</taxon>
        <taxon>Lactobacillales</taxon>
        <taxon>Enterococcaceae</taxon>
        <taxon>Vagococcus</taxon>
    </lineage>
</organism>
<proteinExistence type="predicted"/>
<dbReference type="AlphaFoldDB" id="A0A6G8AT24"/>
<evidence type="ECO:0000259" key="2">
    <source>
        <dbReference type="Pfam" id="PF14501"/>
    </source>
</evidence>
<feature type="transmembrane region" description="Helical" evidence="1">
    <location>
        <begin position="148"/>
        <end position="168"/>
    </location>
</feature>
<dbReference type="Gene3D" id="3.30.565.10">
    <property type="entry name" value="Histidine kinase-like ATPase, C-terminal domain"/>
    <property type="match status" value="1"/>
</dbReference>
<dbReference type="InterPro" id="IPR036890">
    <property type="entry name" value="HATPase_C_sf"/>
</dbReference>
<gene>
    <name evidence="3" type="ORF">G7082_05945</name>
</gene>
<evidence type="ECO:0000313" key="4">
    <source>
        <dbReference type="Proteomes" id="UP000501747"/>
    </source>
</evidence>
<dbReference type="InterPro" id="IPR032834">
    <property type="entry name" value="NatK-like_C"/>
</dbReference>
<dbReference type="Proteomes" id="UP000501747">
    <property type="component" value="Chromosome"/>
</dbReference>
<reference evidence="3 4" key="1">
    <citation type="submission" date="2020-03" db="EMBL/GenBank/DDBJ databases">
        <title>Vagococcus sp. nov., isolated from beetles.</title>
        <authorList>
            <person name="Hyun D.-W."/>
            <person name="Bae J.-W."/>
        </authorList>
    </citation>
    <scope>NUCLEOTIDE SEQUENCE [LARGE SCALE GENOMIC DNA]</scope>
    <source>
        <strain evidence="3 4">HDW17B</strain>
    </source>
</reference>
<dbReference type="EMBL" id="CP049887">
    <property type="protein sequence ID" value="QIL48085.1"/>
    <property type="molecule type" value="Genomic_DNA"/>
</dbReference>